<feature type="region of interest" description="Disordered" evidence="10">
    <location>
        <begin position="411"/>
        <end position="431"/>
    </location>
</feature>
<name>A0A8K0SJM0_9HYPO</name>
<comment type="caution">
    <text evidence="12">The sequence shown here is derived from an EMBL/GenBank/DDBJ whole genome shotgun (WGS) entry which is preliminary data.</text>
</comment>
<organism evidence="12 13">
    <name type="scientific">Stachybotrys elegans</name>
    <dbReference type="NCBI Taxonomy" id="80388"/>
    <lineage>
        <taxon>Eukaryota</taxon>
        <taxon>Fungi</taxon>
        <taxon>Dikarya</taxon>
        <taxon>Ascomycota</taxon>
        <taxon>Pezizomycotina</taxon>
        <taxon>Sordariomycetes</taxon>
        <taxon>Hypocreomycetidae</taxon>
        <taxon>Hypocreales</taxon>
        <taxon>Stachybotryaceae</taxon>
        <taxon>Stachybotrys</taxon>
    </lineage>
</organism>
<feature type="domain" description="RING-type" evidence="11">
    <location>
        <begin position="203"/>
        <end position="406"/>
    </location>
</feature>
<dbReference type="InterPro" id="IPR013083">
    <property type="entry name" value="Znf_RING/FYVE/PHD"/>
</dbReference>
<evidence type="ECO:0000256" key="3">
    <source>
        <dbReference type="ARBA" id="ARBA00022679"/>
    </source>
</evidence>
<dbReference type="InterPro" id="IPR002867">
    <property type="entry name" value="IBR_dom"/>
</dbReference>
<dbReference type="PROSITE" id="PS51873">
    <property type="entry name" value="TRIAD"/>
    <property type="match status" value="1"/>
</dbReference>
<keyword evidence="5" id="KW-0677">Repeat</keyword>
<protein>
    <recommendedName>
        <fullName evidence="2">RBR-type E3 ubiquitin transferase</fullName>
        <ecNumber evidence="2">2.3.2.31</ecNumber>
    </recommendedName>
</protein>
<evidence type="ECO:0000256" key="10">
    <source>
        <dbReference type="SAM" id="MobiDB-lite"/>
    </source>
</evidence>
<dbReference type="Proteomes" id="UP000813444">
    <property type="component" value="Unassembled WGS sequence"/>
</dbReference>
<dbReference type="GO" id="GO:0061630">
    <property type="term" value="F:ubiquitin protein ligase activity"/>
    <property type="evidence" value="ECO:0007669"/>
    <property type="project" value="UniProtKB-EC"/>
</dbReference>
<feature type="region of interest" description="Disordered" evidence="10">
    <location>
        <begin position="64"/>
        <end position="135"/>
    </location>
</feature>
<evidence type="ECO:0000256" key="7">
    <source>
        <dbReference type="ARBA" id="ARBA00022786"/>
    </source>
</evidence>
<dbReference type="Pfam" id="PF01485">
    <property type="entry name" value="IBR"/>
    <property type="match status" value="2"/>
</dbReference>
<feature type="coiled-coil region" evidence="9">
    <location>
        <begin position="593"/>
        <end position="620"/>
    </location>
</feature>
<keyword evidence="6" id="KW-0863">Zinc-finger</keyword>
<evidence type="ECO:0000256" key="6">
    <source>
        <dbReference type="ARBA" id="ARBA00022771"/>
    </source>
</evidence>
<dbReference type="InterPro" id="IPR017907">
    <property type="entry name" value="Znf_RING_CS"/>
</dbReference>
<sequence>MAESDHSQNASAGAVLESLPVVPQLPELDDVTYIAQVLLVYDQKLESRLQDELEARATELGLSLSRPSTPDARNALSVQSASTVTTDTLHGRRSSTVSRRSTSTLLTNYSSVISPPASNAPQPDAKPRLRPQDSDCLDFSRYDDLVRKLDDKLSQAKIYRASLPATTSTQSLFSVSSRKSRFSIPAGFRNRVRWRKSTLSLQPARLCKQCCQDLTHSSVLHTMPCGHDICANCLRTIVQLAATNEVTMPPRCCSQPMPSTSLRQLLDRAVQEELLQAVELWHTPKSSRIYCPNQNCGALVPSMSSKANLKHPSKLVCHKCQMQICAFCKRYAHTETWVCPDDPELSNLTASGKLDGWRKCFKCRQLVEPTSGSTRMTCRCKAQFCSICGGIWDLAGGCPNLCNNEELEKEKTADGESLPPEPVADETSSTVQAEDLESIQAAETRTAEHPEFQTLRRKQEDEMKRFQQFMREAKERMQHRHTNERKMIGDQYAQVEDMMKEKHAVAVNQLEDRQIAAEMELRTTLDQTERSIKIRLKHMEAYCEGLGKSPDSHLPPRVVTERDLRELGQQYNARDGMEHLHQAKINVMRDRQARRMAELISEQEGELETLRAEQKKDLERLDSQFSLEEATLDTTFWARRWRMNRRWETMIRILCKELVKKDEVEYGFVPPPKWPDDMNSMACVAVKPARQPTHQRRATVPSIELDSITGATP</sequence>
<evidence type="ECO:0000313" key="12">
    <source>
        <dbReference type="EMBL" id="KAH7304959.1"/>
    </source>
</evidence>
<dbReference type="OrthoDB" id="9977870at2759"/>
<dbReference type="CDD" id="cd22584">
    <property type="entry name" value="Rcat_RBR_unk"/>
    <property type="match status" value="1"/>
</dbReference>
<evidence type="ECO:0000256" key="9">
    <source>
        <dbReference type="SAM" id="Coils"/>
    </source>
</evidence>
<keyword evidence="4" id="KW-0479">Metal-binding</keyword>
<feature type="compositionally biased region" description="Low complexity" evidence="10">
    <location>
        <begin position="94"/>
        <end position="112"/>
    </location>
</feature>
<evidence type="ECO:0000256" key="1">
    <source>
        <dbReference type="ARBA" id="ARBA00001798"/>
    </source>
</evidence>
<evidence type="ECO:0000256" key="4">
    <source>
        <dbReference type="ARBA" id="ARBA00022723"/>
    </source>
</evidence>
<accession>A0A8K0SJM0</accession>
<evidence type="ECO:0000256" key="5">
    <source>
        <dbReference type="ARBA" id="ARBA00022737"/>
    </source>
</evidence>
<keyword evidence="9" id="KW-0175">Coiled coil</keyword>
<feature type="compositionally biased region" description="Polar residues" evidence="10">
    <location>
        <begin position="76"/>
        <end position="88"/>
    </location>
</feature>
<dbReference type="Gene3D" id="1.20.120.1750">
    <property type="match status" value="1"/>
</dbReference>
<dbReference type="EMBL" id="JAGPNK010000020">
    <property type="protein sequence ID" value="KAH7304959.1"/>
    <property type="molecule type" value="Genomic_DNA"/>
</dbReference>
<feature type="compositionally biased region" description="Basic and acidic residues" evidence="10">
    <location>
        <begin position="125"/>
        <end position="135"/>
    </location>
</feature>
<evidence type="ECO:0000256" key="2">
    <source>
        <dbReference type="ARBA" id="ARBA00012251"/>
    </source>
</evidence>
<dbReference type="PANTHER" id="PTHR11685">
    <property type="entry name" value="RBR FAMILY RING FINGER AND IBR DOMAIN-CONTAINING"/>
    <property type="match status" value="1"/>
</dbReference>
<gene>
    <name evidence="12" type="ORF">B0I35DRAFT_362535</name>
</gene>
<dbReference type="GO" id="GO:0016567">
    <property type="term" value="P:protein ubiquitination"/>
    <property type="evidence" value="ECO:0007669"/>
    <property type="project" value="InterPro"/>
</dbReference>
<keyword evidence="3" id="KW-0808">Transferase</keyword>
<evidence type="ECO:0000256" key="8">
    <source>
        <dbReference type="ARBA" id="ARBA00022833"/>
    </source>
</evidence>
<dbReference type="GO" id="GO:0008270">
    <property type="term" value="F:zinc ion binding"/>
    <property type="evidence" value="ECO:0007669"/>
    <property type="project" value="UniProtKB-KW"/>
</dbReference>
<evidence type="ECO:0000259" key="11">
    <source>
        <dbReference type="PROSITE" id="PS51873"/>
    </source>
</evidence>
<feature type="region of interest" description="Disordered" evidence="10">
    <location>
        <begin position="688"/>
        <end position="713"/>
    </location>
</feature>
<dbReference type="InterPro" id="IPR044066">
    <property type="entry name" value="TRIAD_supradom"/>
</dbReference>
<dbReference type="Gene3D" id="3.30.40.10">
    <property type="entry name" value="Zinc/RING finger domain, C3HC4 (zinc finger)"/>
    <property type="match status" value="1"/>
</dbReference>
<comment type="catalytic activity">
    <reaction evidence="1">
        <text>[E2 ubiquitin-conjugating enzyme]-S-ubiquitinyl-L-cysteine + [acceptor protein]-L-lysine = [E2 ubiquitin-conjugating enzyme]-L-cysteine + [acceptor protein]-N(6)-ubiquitinyl-L-lysine.</text>
        <dbReference type="EC" id="2.3.2.31"/>
    </reaction>
</comment>
<keyword evidence="8" id="KW-0862">Zinc</keyword>
<dbReference type="EC" id="2.3.2.31" evidence="2"/>
<dbReference type="SUPFAM" id="SSF57850">
    <property type="entry name" value="RING/U-box"/>
    <property type="match status" value="2"/>
</dbReference>
<dbReference type="PROSITE" id="PS00518">
    <property type="entry name" value="ZF_RING_1"/>
    <property type="match status" value="1"/>
</dbReference>
<proteinExistence type="predicted"/>
<keyword evidence="13" id="KW-1185">Reference proteome</keyword>
<dbReference type="InterPro" id="IPR031127">
    <property type="entry name" value="E3_UB_ligase_RBR"/>
</dbReference>
<reference evidence="12" key="1">
    <citation type="journal article" date="2021" name="Nat. Commun.">
        <title>Genetic determinants of endophytism in the Arabidopsis root mycobiome.</title>
        <authorList>
            <person name="Mesny F."/>
            <person name="Miyauchi S."/>
            <person name="Thiergart T."/>
            <person name="Pickel B."/>
            <person name="Atanasova L."/>
            <person name="Karlsson M."/>
            <person name="Huettel B."/>
            <person name="Barry K.W."/>
            <person name="Haridas S."/>
            <person name="Chen C."/>
            <person name="Bauer D."/>
            <person name="Andreopoulos W."/>
            <person name="Pangilinan J."/>
            <person name="LaButti K."/>
            <person name="Riley R."/>
            <person name="Lipzen A."/>
            <person name="Clum A."/>
            <person name="Drula E."/>
            <person name="Henrissat B."/>
            <person name="Kohler A."/>
            <person name="Grigoriev I.V."/>
            <person name="Martin F.M."/>
            <person name="Hacquard S."/>
        </authorList>
    </citation>
    <scope>NUCLEOTIDE SEQUENCE</scope>
    <source>
        <strain evidence="12">MPI-CAGE-CH-0235</strain>
    </source>
</reference>
<dbReference type="AlphaFoldDB" id="A0A8K0SJM0"/>
<keyword evidence="7" id="KW-0833">Ubl conjugation pathway</keyword>
<evidence type="ECO:0000313" key="13">
    <source>
        <dbReference type="Proteomes" id="UP000813444"/>
    </source>
</evidence>